<name>A0ABY4KX32_THEAE</name>
<accession>A0ABY4KX32</accession>
<sequence>MSNETERDTSLVLRRHGRLAPPVEGDVLVSADLGPQGTMVALWARPEDREALFGRTRGSGGASFPDPRTARPVEVRVAEYAPRMQRVVTLRELRIGFPSVQPLPDGRLLVVGARCRRRGGDPEHNAAVHDPDGTPVRTGVLGDGIEHVRTTTAGDVWVGYFDEGVFGNLGWDDPIGAPGLVRFDADLRQTWRYEPPEEAGFIADCYALNVTDTETWTCYYDAFPVVRIRDGRAEAWPAGVPAQALAVHGDRVALVGGYDTDHNRVVFLERSAGKAATTGTGRVRLPDGSPAPAQTRFTGHGAELHALCGTDWYRADLETR</sequence>
<evidence type="ECO:0000313" key="2">
    <source>
        <dbReference type="Proteomes" id="UP000832041"/>
    </source>
</evidence>
<organism evidence="1 2">
    <name type="scientific">Thermobifida alba</name>
    <name type="common">Thermomonospora alba</name>
    <dbReference type="NCBI Taxonomy" id="53522"/>
    <lineage>
        <taxon>Bacteria</taxon>
        <taxon>Bacillati</taxon>
        <taxon>Actinomycetota</taxon>
        <taxon>Actinomycetes</taxon>
        <taxon>Streptosporangiales</taxon>
        <taxon>Nocardiopsidaceae</taxon>
        <taxon>Thermobifida</taxon>
    </lineage>
</organism>
<proteinExistence type="predicted"/>
<evidence type="ECO:0000313" key="1">
    <source>
        <dbReference type="EMBL" id="UPT19570.1"/>
    </source>
</evidence>
<keyword evidence="2" id="KW-1185">Reference proteome</keyword>
<reference evidence="1 2" key="1">
    <citation type="submission" date="2020-04" db="EMBL/GenBank/DDBJ databases">
        <title>Thermobifida alba genome sequencing and assembly.</title>
        <authorList>
            <person name="Luzics S."/>
            <person name="Horvath B."/>
            <person name="Nagy I."/>
            <person name="Toth A."/>
            <person name="Nagy I."/>
            <person name="Kukolya J."/>
        </authorList>
    </citation>
    <scope>NUCLEOTIDE SEQUENCE [LARGE SCALE GENOMIC DNA]</scope>
    <source>
        <strain evidence="1 2">DSM 43795</strain>
    </source>
</reference>
<dbReference type="RefSeq" id="WP_248591791.1">
    <property type="nucleotide sequence ID" value="NZ_BAABEB010000001.1"/>
</dbReference>
<dbReference type="Proteomes" id="UP000832041">
    <property type="component" value="Chromosome"/>
</dbReference>
<gene>
    <name evidence="1" type="ORF">FOF52_00150</name>
</gene>
<dbReference type="EMBL" id="CP051627">
    <property type="protein sequence ID" value="UPT19570.1"/>
    <property type="molecule type" value="Genomic_DNA"/>
</dbReference>
<protein>
    <submittedName>
        <fullName evidence="1">Uncharacterized protein</fullName>
    </submittedName>
</protein>